<comment type="caution">
    <text evidence="3">The sequence shown here is derived from an EMBL/GenBank/DDBJ whole genome shotgun (WGS) entry which is preliminary data.</text>
</comment>
<accession>A0ABR1SZU8</accession>
<protein>
    <recommendedName>
        <fullName evidence="2">Clr5 domain-containing protein</fullName>
    </recommendedName>
</protein>
<evidence type="ECO:0000259" key="2">
    <source>
        <dbReference type="Pfam" id="PF14420"/>
    </source>
</evidence>
<dbReference type="Pfam" id="PF14420">
    <property type="entry name" value="Clr5"/>
    <property type="match status" value="1"/>
</dbReference>
<feature type="region of interest" description="Disordered" evidence="1">
    <location>
        <begin position="644"/>
        <end position="681"/>
    </location>
</feature>
<feature type="domain" description="Clr5" evidence="2">
    <location>
        <begin position="23"/>
        <end position="71"/>
    </location>
</feature>
<dbReference type="EMBL" id="JAQQWK010000006">
    <property type="protein sequence ID" value="KAK8039851.1"/>
    <property type="molecule type" value="Genomic_DNA"/>
</dbReference>
<dbReference type="InterPro" id="IPR025676">
    <property type="entry name" value="Clr5_dom"/>
</dbReference>
<name>A0ABR1SZU8_9PEZI</name>
<feature type="region of interest" description="Disordered" evidence="1">
    <location>
        <begin position="81"/>
        <end position="125"/>
    </location>
</feature>
<evidence type="ECO:0000256" key="1">
    <source>
        <dbReference type="SAM" id="MobiDB-lite"/>
    </source>
</evidence>
<gene>
    <name evidence="3" type="ORF">PG993_008262</name>
</gene>
<keyword evidence="4" id="KW-1185">Reference proteome</keyword>
<reference evidence="3 4" key="1">
    <citation type="submission" date="2023-01" db="EMBL/GenBank/DDBJ databases">
        <title>Analysis of 21 Apiospora genomes using comparative genomics revels a genus with tremendous synthesis potential of carbohydrate active enzymes and secondary metabolites.</title>
        <authorList>
            <person name="Sorensen T."/>
        </authorList>
    </citation>
    <scope>NUCLEOTIDE SEQUENCE [LARGE SCALE GENOMIC DNA]</scope>
    <source>
        <strain evidence="3 4">CBS 33761</strain>
    </source>
</reference>
<proteinExistence type="predicted"/>
<evidence type="ECO:0000313" key="4">
    <source>
        <dbReference type="Proteomes" id="UP001444661"/>
    </source>
</evidence>
<organism evidence="3 4">
    <name type="scientific">Apiospora rasikravindrae</name>
    <dbReference type="NCBI Taxonomy" id="990691"/>
    <lineage>
        <taxon>Eukaryota</taxon>
        <taxon>Fungi</taxon>
        <taxon>Dikarya</taxon>
        <taxon>Ascomycota</taxon>
        <taxon>Pezizomycotina</taxon>
        <taxon>Sordariomycetes</taxon>
        <taxon>Xylariomycetidae</taxon>
        <taxon>Amphisphaeriales</taxon>
        <taxon>Apiosporaceae</taxon>
        <taxon>Apiospora</taxon>
    </lineage>
</organism>
<evidence type="ECO:0000313" key="3">
    <source>
        <dbReference type="EMBL" id="KAK8039851.1"/>
    </source>
</evidence>
<sequence length="769" mass="87156">MSTPTIFKWVGPKQQRATKIPAVEWAKHEARLRELHSKMTLFELMGVMESEGFIATQKQYVYQFSKWGLHKYDTIKRDSEAVSNQLPTVPEEDRNDVSDPGSKRPRSFPSIELCPSGLPSSVPSYRKRAKVNDEEGEVSVLRCPTLDSTALLPVSHSNLLTGDVRFCNFEGGNGDEDKAFRSYSPTPDSHSSSEFTNVQARYPTTNSVSLRTDAISDDKWPEFIESFIADEVYKPYLSVSSSSEKHNEDAAPASERTFQLYLGKAAELADYAKKSISWGLTNRPMMMDPSPFYAADYLYAVLNKQRSFHIYAQLLEADPSTHHVLPEMVLACARAAKTPEQRKFVQALLTTRLNKAVGRIINPSERSLANLLRERMLDPNNRLGAAWTERRASTHSSFEILIYLYERNTHEPICEAGLDELAHQSVADHMASISHDDFVQSISACRHPPLSEQAPERYNYLSLAMSDCVRSCVNWCATQIDSPMLYESFDTDWLSQGTPWSRMCRWREFIAVYIHLYHKWRSSESDILMSPTHWGWKYKTREKLGISTAELLAVCCDMVTQDHSDSIPRERAVIVENDEDPYAYVEDNIRRLQHLTNNEIVTMFLRHLYLRTTDFPQANEYADIRELLRPPIENEPDISLSAGQVSETETPAEVESEMIPTQVETFDPPRSTVPRHFTDSSSSAYSVKDVGYDPTIASSCRSSSSSYRRMKDAAASFLKSRFSNTGSHFSLSSGERAISLAESIENMSDTMRDSFRISGAPEQEHTPDG</sequence>
<dbReference type="Proteomes" id="UP001444661">
    <property type="component" value="Unassembled WGS sequence"/>
</dbReference>